<feature type="transmembrane region" description="Helical" evidence="2">
    <location>
        <begin position="21"/>
        <end position="42"/>
    </location>
</feature>
<dbReference type="RefSeq" id="WP_155089879.1">
    <property type="nucleotide sequence ID" value="NZ_OZ260095.1"/>
</dbReference>
<dbReference type="InterPro" id="IPR045749">
    <property type="entry name" value="DUF6090"/>
</dbReference>
<accession>A0A7K1GHD0</accession>
<keyword evidence="4" id="KW-1185">Reference proteome</keyword>
<evidence type="ECO:0000256" key="1">
    <source>
        <dbReference type="SAM" id="Coils"/>
    </source>
</evidence>
<evidence type="ECO:0000313" key="3">
    <source>
        <dbReference type="EMBL" id="MTE27858.1"/>
    </source>
</evidence>
<dbReference type="EMBL" id="WJYA01000008">
    <property type="protein sequence ID" value="MTE27858.1"/>
    <property type="molecule type" value="Genomic_DNA"/>
</dbReference>
<keyword evidence="2" id="KW-1133">Transmembrane helix</keyword>
<reference evidence="3 4" key="1">
    <citation type="submission" date="2019-11" db="EMBL/GenBank/DDBJ databases">
        <title>Winogradskyella ouciana sp. nov., isolated from the hadal seawater of the Mariana Trench.</title>
        <authorList>
            <person name="Liu R."/>
        </authorList>
    </citation>
    <scope>NUCLEOTIDE SEQUENCE [LARGE SCALE GENOMIC DNA]</scope>
    <source>
        <strain evidence="3 4">ZXX205</strain>
    </source>
</reference>
<dbReference type="Proteomes" id="UP000447545">
    <property type="component" value="Unassembled WGS sequence"/>
</dbReference>
<keyword evidence="2" id="KW-0812">Transmembrane</keyword>
<sequence>MIKFFRQIRYNLMEQNKKGKYLKYAIGEIILVVIGILLALQINNWNTNRLERNEEQQILKSLKDDFEETSTNLDETIKKQTRVVEYCRQLISEMRRGNTEIDLNTLGEYIYRGAFSYWRIEPVNGTYDAMIGSGKTGTIQNQNLVQLLAKFSAEVKFGFEDETMAVALATALVDKSSHYSTKLFPEVLHGYLKWEEQSISESEKLMVIEQHMNNETFLGNLIMKFGLEQNRLDYQNAIKELTNNILAELNEELAK</sequence>
<protein>
    <submittedName>
        <fullName evidence="3">Uncharacterized protein</fullName>
    </submittedName>
</protein>
<proteinExistence type="predicted"/>
<evidence type="ECO:0000256" key="2">
    <source>
        <dbReference type="SAM" id="Phobius"/>
    </source>
</evidence>
<feature type="coiled-coil region" evidence="1">
    <location>
        <begin position="224"/>
        <end position="251"/>
    </location>
</feature>
<evidence type="ECO:0000313" key="4">
    <source>
        <dbReference type="Proteomes" id="UP000447545"/>
    </source>
</evidence>
<organism evidence="3 4">
    <name type="scientific">Winogradskyella ouciana</name>
    <dbReference type="NCBI Taxonomy" id="2608631"/>
    <lineage>
        <taxon>Bacteria</taxon>
        <taxon>Pseudomonadati</taxon>
        <taxon>Bacteroidota</taxon>
        <taxon>Flavobacteriia</taxon>
        <taxon>Flavobacteriales</taxon>
        <taxon>Flavobacteriaceae</taxon>
        <taxon>Winogradskyella</taxon>
    </lineage>
</organism>
<comment type="caution">
    <text evidence="3">The sequence shown here is derived from an EMBL/GenBank/DDBJ whole genome shotgun (WGS) entry which is preliminary data.</text>
</comment>
<dbReference type="AlphaFoldDB" id="A0A7K1GHD0"/>
<keyword evidence="2" id="KW-0472">Membrane</keyword>
<dbReference type="Pfam" id="PF19578">
    <property type="entry name" value="DUF6090"/>
    <property type="match status" value="1"/>
</dbReference>
<name>A0A7K1GHD0_9FLAO</name>
<keyword evidence="1" id="KW-0175">Coiled coil</keyword>
<gene>
    <name evidence="3" type="ORF">F1003_13025</name>
</gene>